<sequence>MNAPGPGGPPEGPGPDLPDEHAAREAAWLLAALRADAPPPAGPGVNVARAITAGERRLRARRVAVPAAAAAALATLTAGLAALLPALTDTPT</sequence>
<gene>
    <name evidence="3" type="ORF">RM780_03485</name>
</gene>
<keyword evidence="4" id="KW-1185">Reference proteome</keyword>
<dbReference type="EMBL" id="JAVREN010000004">
    <property type="protein sequence ID" value="MDT0306026.1"/>
    <property type="molecule type" value="Genomic_DNA"/>
</dbReference>
<evidence type="ECO:0000313" key="3">
    <source>
        <dbReference type="EMBL" id="MDT0306026.1"/>
    </source>
</evidence>
<evidence type="ECO:0000256" key="1">
    <source>
        <dbReference type="SAM" id="MobiDB-lite"/>
    </source>
</evidence>
<feature type="non-terminal residue" evidence="3">
    <location>
        <position position="92"/>
    </location>
</feature>
<keyword evidence="2" id="KW-0812">Transmembrane</keyword>
<proteinExistence type="predicted"/>
<feature type="transmembrane region" description="Helical" evidence="2">
    <location>
        <begin position="63"/>
        <end position="87"/>
    </location>
</feature>
<organism evidence="3 4">
    <name type="scientific">Streptomyces boetiae</name>
    <dbReference type="NCBI Taxonomy" id="3075541"/>
    <lineage>
        <taxon>Bacteria</taxon>
        <taxon>Bacillati</taxon>
        <taxon>Actinomycetota</taxon>
        <taxon>Actinomycetes</taxon>
        <taxon>Kitasatosporales</taxon>
        <taxon>Streptomycetaceae</taxon>
        <taxon>Streptomyces</taxon>
    </lineage>
</organism>
<feature type="region of interest" description="Disordered" evidence="1">
    <location>
        <begin position="1"/>
        <end position="23"/>
    </location>
</feature>
<keyword evidence="2" id="KW-0472">Membrane</keyword>
<keyword evidence="2" id="KW-1133">Transmembrane helix</keyword>
<reference evidence="4" key="1">
    <citation type="submission" date="2023-07" db="EMBL/GenBank/DDBJ databases">
        <title>30 novel species of actinomycetes from the DSMZ collection.</title>
        <authorList>
            <person name="Nouioui I."/>
        </authorList>
    </citation>
    <scope>NUCLEOTIDE SEQUENCE [LARGE SCALE GENOMIC DNA]</scope>
    <source>
        <strain evidence="4">DSM 44917</strain>
    </source>
</reference>
<protein>
    <submittedName>
        <fullName evidence="3">Uncharacterized protein</fullName>
    </submittedName>
</protein>
<comment type="caution">
    <text evidence="3">The sequence shown here is derived from an EMBL/GenBank/DDBJ whole genome shotgun (WGS) entry which is preliminary data.</text>
</comment>
<evidence type="ECO:0000256" key="2">
    <source>
        <dbReference type="SAM" id="Phobius"/>
    </source>
</evidence>
<accession>A0ABU2L3N2</accession>
<feature type="compositionally biased region" description="Pro residues" evidence="1">
    <location>
        <begin position="1"/>
        <end position="16"/>
    </location>
</feature>
<evidence type="ECO:0000313" key="4">
    <source>
        <dbReference type="Proteomes" id="UP001183388"/>
    </source>
</evidence>
<dbReference type="Proteomes" id="UP001183388">
    <property type="component" value="Unassembled WGS sequence"/>
</dbReference>
<name>A0ABU2L3N2_9ACTN</name>